<reference evidence="1" key="1">
    <citation type="submission" date="2022-11" db="EMBL/GenBank/DDBJ databases">
        <title>Genome Sequence of Boeremia exigua.</title>
        <authorList>
            <person name="Buettner E."/>
        </authorList>
    </citation>
    <scope>NUCLEOTIDE SEQUENCE</scope>
    <source>
        <strain evidence="1">CU02</strain>
    </source>
</reference>
<proteinExistence type="predicted"/>
<dbReference type="Proteomes" id="UP001153331">
    <property type="component" value="Unassembled WGS sequence"/>
</dbReference>
<comment type="caution">
    <text evidence="1">The sequence shown here is derived from an EMBL/GenBank/DDBJ whole genome shotgun (WGS) entry which is preliminary data.</text>
</comment>
<accession>A0ACC2IT76</accession>
<gene>
    <name evidence="1" type="ORF">OPT61_g607</name>
</gene>
<dbReference type="EMBL" id="JAPHNI010000020">
    <property type="protein sequence ID" value="KAJ8118401.1"/>
    <property type="molecule type" value="Genomic_DNA"/>
</dbReference>
<keyword evidence="2" id="KW-1185">Reference proteome</keyword>
<protein>
    <submittedName>
        <fullName evidence="1">Uncharacterized protein</fullName>
    </submittedName>
</protein>
<name>A0ACC2IT76_9PLEO</name>
<evidence type="ECO:0000313" key="2">
    <source>
        <dbReference type="Proteomes" id="UP001153331"/>
    </source>
</evidence>
<sequence>MLDQPRSVPQHAAEHLDAGRATISHALTHIQQRACERTPIRSIAVGTDAWRKEAALGSEVTYCRGYAHHCTRNEEVATTAVSTFVEGQLTAPNSELVQTLLDRVNQLEAQSRSQPDDTQGVNSAVVHQSSSSVAGTTTPMSHCPAMDDHVARTQQDCETPAPEPAATMAHGDEDAATVLEFLAWGRSKDAEYGMVPQQPRLLLATQQDGQTTSNAIFEGSRRATLDLLETLLPTPTQIRKLVNYHNKHLLWYHGSYSSLILDEGLDRFMVTFKGDLHHPDVDPQWLALLFALLTGSLACAPSKIRQSWAFQDTESITLARHWYNAAVSCLNIGHYLERHTIHAVEAIATLTISAHILGKSSSQSILLSAAGRIAQSLGLHRLTADAQICEDQQRKREAGRRVFNQLCTQDWFQIPFSESYSLHPRFITTSKPANCNDDDLEIQPESRPTQASYCNYRFDIAAFMPPLLDATLECNTLFTKYEQVLKFDEKMRKLATDSMPKFLSTSTAVEPDWPLWIPWSRRSLAICAAHKIIMIHRRFLGLSFTNTAFSFTRRTCVAAANTILKEALSANDENGPVLWIEQAFSVAAGIVLTLDVANRSPTQADVEQHASMMDKTIRYLRSFKGSAIASRGAQLLSDLQKEAERGTLRSSGKRKRDHQVTHSSRLLRTTRLSTHEQEVSHGVHASHTARNTAMATRRLDDDLEGVTWDTSAFQFPIDVNMGPQDLFDDLLSFQF</sequence>
<organism evidence="1 2">
    <name type="scientific">Boeremia exigua</name>
    <dbReference type="NCBI Taxonomy" id="749465"/>
    <lineage>
        <taxon>Eukaryota</taxon>
        <taxon>Fungi</taxon>
        <taxon>Dikarya</taxon>
        <taxon>Ascomycota</taxon>
        <taxon>Pezizomycotina</taxon>
        <taxon>Dothideomycetes</taxon>
        <taxon>Pleosporomycetidae</taxon>
        <taxon>Pleosporales</taxon>
        <taxon>Pleosporineae</taxon>
        <taxon>Didymellaceae</taxon>
        <taxon>Boeremia</taxon>
    </lineage>
</organism>
<evidence type="ECO:0000313" key="1">
    <source>
        <dbReference type="EMBL" id="KAJ8118401.1"/>
    </source>
</evidence>